<dbReference type="InterPro" id="IPR001845">
    <property type="entry name" value="HTH_ArsR_DNA-bd_dom"/>
</dbReference>
<protein>
    <submittedName>
        <fullName evidence="5">Metalloregulator ArsR/SmtB family transcription factor</fullName>
    </submittedName>
</protein>
<keyword evidence="1" id="KW-0805">Transcription regulation</keyword>
<dbReference type="PRINTS" id="PR00778">
    <property type="entry name" value="HTHARSR"/>
</dbReference>
<dbReference type="Pfam" id="PF01022">
    <property type="entry name" value="HTH_5"/>
    <property type="match status" value="1"/>
</dbReference>
<name>A0ABZ0IPS3_9BACT</name>
<evidence type="ECO:0000256" key="1">
    <source>
        <dbReference type="ARBA" id="ARBA00023015"/>
    </source>
</evidence>
<accession>A0ABZ0IPS3</accession>
<feature type="domain" description="HTH arsR-type" evidence="4">
    <location>
        <begin position="3"/>
        <end position="97"/>
    </location>
</feature>
<dbReference type="InterPro" id="IPR051081">
    <property type="entry name" value="HTH_MetalResp_TranReg"/>
</dbReference>
<dbReference type="InterPro" id="IPR018334">
    <property type="entry name" value="ArsR_HTH"/>
</dbReference>
<keyword evidence="3" id="KW-0804">Transcription</keyword>
<evidence type="ECO:0000313" key="5">
    <source>
        <dbReference type="EMBL" id="WOK06458.1"/>
    </source>
</evidence>
<dbReference type="NCBIfam" id="NF033788">
    <property type="entry name" value="HTH_metalloreg"/>
    <property type="match status" value="1"/>
</dbReference>
<dbReference type="Proteomes" id="UP001302349">
    <property type="component" value="Chromosome"/>
</dbReference>
<dbReference type="RefSeq" id="WP_151997764.1">
    <property type="nucleotide sequence ID" value="NZ_CP136051.1"/>
</dbReference>
<dbReference type="InterPro" id="IPR036388">
    <property type="entry name" value="WH-like_DNA-bd_sf"/>
</dbReference>
<keyword evidence="6" id="KW-1185">Reference proteome</keyword>
<evidence type="ECO:0000256" key="3">
    <source>
        <dbReference type="ARBA" id="ARBA00023163"/>
    </source>
</evidence>
<dbReference type="SMART" id="SM00418">
    <property type="entry name" value="HTH_ARSR"/>
    <property type="match status" value="1"/>
</dbReference>
<evidence type="ECO:0000256" key="2">
    <source>
        <dbReference type="ARBA" id="ARBA00023125"/>
    </source>
</evidence>
<reference evidence="5 6" key="1">
    <citation type="journal article" date="2023" name="Microbiol. Resour. Announc.">
        <title>Complete Genome Sequence of Imperialibacter roseus strain P4T.</title>
        <authorList>
            <person name="Tizabi D.R."/>
            <person name="Bachvaroff T."/>
            <person name="Hill R.T."/>
        </authorList>
    </citation>
    <scope>NUCLEOTIDE SEQUENCE [LARGE SCALE GENOMIC DNA]</scope>
    <source>
        <strain evidence="5 6">P4T</strain>
    </source>
</reference>
<organism evidence="5 6">
    <name type="scientific">Imperialibacter roseus</name>
    <dbReference type="NCBI Taxonomy" id="1324217"/>
    <lineage>
        <taxon>Bacteria</taxon>
        <taxon>Pseudomonadati</taxon>
        <taxon>Bacteroidota</taxon>
        <taxon>Cytophagia</taxon>
        <taxon>Cytophagales</taxon>
        <taxon>Flammeovirgaceae</taxon>
        <taxon>Imperialibacter</taxon>
    </lineage>
</organism>
<evidence type="ECO:0000313" key="6">
    <source>
        <dbReference type="Proteomes" id="UP001302349"/>
    </source>
</evidence>
<dbReference type="EMBL" id="CP136051">
    <property type="protein sequence ID" value="WOK06458.1"/>
    <property type="molecule type" value="Genomic_DNA"/>
</dbReference>
<dbReference type="PROSITE" id="PS00846">
    <property type="entry name" value="HTH_ARSR_1"/>
    <property type="match status" value="1"/>
</dbReference>
<dbReference type="SUPFAM" id="SSF46785">
    <property type="entry name" value="Winged helix' DNA-binding domain"/>
    <property type="match status" value="1"/>
</dbReference>
<sequence>MRLKNFSLQYGNQIFKSFSEEARVRILFLLFNQKELCITDIELSLDFTQTKTSRHLTYLRNAGLVNVRKIDQYVFYSIKEEVSDIVSQIFQFLQKDASLQKDLETFRILYSNRELVKNKMEKRQLTGLR</sequence>
<keyword evidence="2" id="KW-0238">DNA-binding</keyword>
<dbReference type="InterPro" id="IPR011991">
    <property type="entry name" value="ArsR-like_HTH"/>
</dbReference>
<proteinExistence type="predicted"/>
<dbReference type="Gene3D" id="1.10.10.10">
    <property type="entry name" value="Winged helix-like DNA-binding domain superfamily/Winged helix DNA-binding domain"/>
    <property type="match status" value="1"/>
</dbReference>
<dbReference type="InterPro" id="IPR036390">
    <property type="entry name" value="WH_DNA-bd_sf"/>
</dbReference>
<dbReference type="PANTHER" id="PTHR33154">
    <property type="entry name" value="TRANSCRIPTIONAL REGULATOR, ARSR FAMILY"/>
    <property type="match status" value="1"/>
</dbReference>
<dbReference type="CDD" id="cd00090">
    <property type="entry name" value="HTH_ARSR"/>
    <property type="match status" value="1"/>
</dbReference>
<gene>
    <name evidence="5" type="ORF">RT717_25620</name>
</gene>
<dbReference type="PROSITE" id="PS50987">
    <property type="entry name" value="HTH_ARSR_2"/>
    <property type="match status" value="1"/>
</dbReference>
<evidence type="ECO:0000259" key="4">
    <source>
        <dbReference type="PROSITE" id="PS50987"/>
    </source>
</evidence>
<dbReference type="PANTHER" id="PTHR33154:SF18">
    <property type="entry name" value="ARSENICAL RESISTANCE OPERON REPRESSOR"/>
    <property type="match status" value="1"/>
</dbReference>